<keyword evidence="2" id="KW-0472">Membrane</keyword>
<organism evidence="3 4">
    <name type="scientific">Phytoplasma australiense</name>
    <dbReference type="NCBI Taxonomy" id="59748"/>
    <lineage>
        <taxon>Bacteria</taxon>
        <taxon>Bacillati</taxon>
        <taxon>Mycoplasmatota</taxon>
        <taxon>Mollicutes</taxon>
        <taxon>Acholeplasmatales</taxon>
        <taxon>Acholeplasmataceae</taxon>
        <taxon>Candidatus Phytoplasma</taxon>
        <taxon>16SrXII (Stolbur group)</taxon>
    </lineage>
</organism>
<feature type="coiled-coil region" evidence="1">
    <location>
        <begin position="41"/>
        <end position="83"/>
    </location>
</feature>
<feature type="transmembrane region" description="Helical" evidence="2">
    <location>
        <begin position="12"/>
        <end position="34"/>
    </location>
</feature>
<sequence>MKQLKKQFKSVPYLISIIICLIGVIITIPITFYFNNHNNLKEHINLKSEHLEKNIKDFKQETKNNFDKTHKKLDESIEKLDKENNKENE</sequence>
<protein>
    <submittedName>
        <fullName evidence="3">Uncharacterized protein</fullName>
    </submittedName>
</protein>
<dbReference type="STRING" id="59748.PA0333"/>
<evidence type="ECO:0000256" key="1">
    <source>
        <dbReference type="SAM" id="Coils"/>
    </source>
</evidence>
<keyword evidence="2" id="KW-1133">Transmembrane helix</keyword>
<accession>B1V9P6</accession>
<dbReference type="KEGG" id="pal:PA0333"/>
<keyword evidence="2" id="KW-0812">Transmembrane</keyword>
<dbReference type="Proteomes" id="UP000008323">
    <property type="component" value="Chromosome"/>
</dbReference>
<dbReference type="AlphaFoldDB" id="B1V9P6"/>
<evidence type="ECO:0000313" key="4">
    <source>
        <dbReference type="Proteomes" id="UP000008323"/>
    </source>
</evidence>
<name>B1V9P6_PHYAS</name>
<proteinExistence type="predicted"/>
<gene>
    <name evidence="3" type="ordered locus">PA0333</name>
</gene>
<evidence type="ECO:0000256" key="2">
    <source>
        <dbReference type="SAM" id="Phobius"/>
    </source>
</evidence>
<dbReference type="EMBL" id="AM422018">
    <property type="protein sequence ID" value="CAM11668.1"/>
    <property type="molecule type" value="Genomic_DNA"/>
</dbReference>
<evidence type="ECO:0000313" key="3">
    <source>
        <dbReference type="EMBL" id="CAM11668.1"/>
    </source>
</evidence>
<reference evidence="3 4" key="1">
    <citation type="journal article" date="2008" name="J. Bacteriol.">
        <title>Comparative genome analysis of 'Candidatus Phytoplasma australiense' (subgroup tuf-Australia I; rp-A) and 'Ca. Phytoplasma asteris' strains OY-M and AY-WB.</title>
        <authorList>
            <person name="Tran-Nguyen L.T."/>
            <person name="Kube M."/>
            <person name="Schneider B."/>
            <person name="Reinhardt R."/>
            <person name="Gibb K.S."/>
        </authorList>
    </citation>
    <scope>NUCLEOTIDE SEQUENCE [LARGE SCALE GENOMIC DNA]</scope>
</reference>
<keyword evidence="1" id="KW-0175">Coiled coil</keyword>